<evidence type="ECO:0000313" key="9">
    <source>
        <dbReference type="Proteomes" id="UP000482960"/>
    </source>
</evidence>
<dbReference type="Gene3D" id="2.170.16.10">
    <property type="entry name" value="Hedgehog/Intein (Hint) domain"/>
    <property type="match status" value="1"/>
</dbReference>
<sequence>MRTKSRLAAALTVVLTVTLAGFAGQPSAAVAADVSPTEPSVMPSVPGEPVPVKAPAPDPASKAAQVPVPDLAWPQADAATASTSAGGAVQVRVLDQAAASAAGVQGLLVSVAGMSRVAAGEKVKLSIDYSRLRNLYGGDWATRLRLVDVDRDVVLPATNDVAGGKLASTVEAGAVGSTLAVTAATGGSAGDFAATTLSPAGQWAVSTQSGAFSWSYNLRTPPAPGGLAPSLSLSYSSAAVDGRTASTNNQPSWLGEGWSLWPGYVERSYRGCADTEGKPKTGDLCWINENAVMALGGATNELVREGTSQRWRPKADDGTRVEQRFDKAANGDVRGEYWVVTTTDGFQYHYGSRVAAESTWTVPVFGDSPGEGCGGAFATSDCVRAWRWNLDYVVDPHGSTITYQYRAETNRYARNQTDASVATYTRGGWLERIDYGDRAGEPAAGQVVFAVADRCRPDMPCAQHTGAVWPDVPWDWECTGASCPDKYSPTFWSTKRLASITTKVRSGTAYLDVDQWSFDHIYPDPGDGTSAGLWLRGITHTGLVGGSQPLPPVTFAGSALANRVDSPTDGPPQLNKFRIETVHNGSGGDLNVVYAPPNCKAGALPSPATNTLRCFPARWVMSPEPEPRDDWFHVYAVGQITQVDRVAGGMTEVLNYEYLGGGAWRYDDNPLIAEKYRTWSLWRGYEKVQVRHGDPVQEPGRPVSLTQYQYFRGMHGDRAAATGGTKPPVDVTDSAGTALADLDPLAGSLREQITYDGVGGAVVSGAIHDPWVRGPTATQGSRQAFQVQTVRMANRTALAGGGFRRTQVDTAYDNEGNATQVNDLGDTATAADDRCTRTDYARNETAWLLNLPSRVATVGVACDATPSYPDDAISDVRTYYDGLAWDAAPSAGNATMVEEADSYAGSTAHYLTVSTATHDGYGRVLDSFDALQRKNATRYEPEKGPVTATSLTNSLGQTVTTTLNPAWGVPVTVVIASQARTDIAYDPLGRLAGVWRPGRSKVDLPDQPNVRYVYAVQNDAPSWVRTDTLVANGNYVSSFTMHDGFLRERQTQAPNPKGGRTVTDALTDSRGLTYLAKGPYHQDAAPGTSLVEPDINKVPSMTLTRFNGVERAVEQIYLTFNAEPNDGRRWRTSTAYGGDRVTVTPRTGAPPTTTISDARGQTTEVWQYRGATPSGDHDVTQYRYTKSGEITQVTDPAGNAWRYEYDIRGRRTVAVDPDSGRSEMTYDNASQLLTITDARGKTITNEHDDLGRLTTTRSGSTVLAKWIYDTLKPGLLTSSTRYQAGGEYTRAVTGYNEAGQPTGEQVSFPGTEIGIVGTASFTTTTTYKVDGSPNLVRLPALSTDVPAETLTHGYDTLGGLLSLKGNTATGSTTYLNRATYTALGEPELMEFGAPAAGPHVWQQWTYEDGTRRLSTALTEREQTGNLRVDLLSYAYDPTGNLLSLKDEMPGVAVDNQCFRYDHRRRVTDAWTQTGACAAAPSTAVIGGPAPYWQSYGHDVTGNRTGLTRHGLNGAADVLSTYSYPAAGQPRPHAVTGVQTAGSAAASYDYDAAGNTVSRPGPGGQQTLAWDTEGRLASITAGANTTSYRYDAAGGTLIRRDPGTVTVFLGGGELVYNTATKATTGTRYYSVGDRVIAVRTGGALQWLVADHHGTSQLTVDPTTLTATTRRFDPYGNPRGPASTWPGGDRGFVGGIRNDTTGLTRLGAREYDASIGRFVSVDPVIDLNDPQQMNGYSYANNNPVTMSDPTGLIPAECGVDYECYGYNPFTGCPYGCGTAANQAYGMRQSGSAPVCSVPDRDCRSPQAKAKAKSSGGKRKPTFDFEYLKKHGRPRPDTDPRVYDDQDTVNKIMNMCAWIGGDADCDPDFHMQVLDQVFVLAGYSGGTPEFIATEGIGRGGGKGSRGSRGSGTGKPFCRSFSSDTPVLMADGTSKPIGEIQPGDRVLATDPETGEQSAQTVAAVWAHPDDLVDLRLRKQDGSVTVTTTDDHFFWNDTDKQWQPVGEIDPGDRLRTADGSVATVVGLLESTWHRADAYNLTVTNLHTYYVLAGTTPVLVHNDDDIPNVVSTAIENIKNGNGEARLNPDKSLDIFEGRGVAPKVARKWTGSQIYNVPGSQDRYRILVNQYGDVGWVDVDDKKYQKIVLTGTKIVPGGPARATGGC</sequence>
<keyword evidence="2" id="KW-0964">Secreted</keyword>
<evidence type="ECO:0000256" key="6">
    <source>
        <dbReference type="SAM" id="SignalP"/>
    </source>
</evidence>
<dbReference type="GO" id="GO:0016539">
    <property type="term" value="P:intein-mediated protein splicing"/>
    <property type="evidence" value="ECO:0007669"/>
    <property type="project" value="InterPro"/>
</dbReference>
<comment type="caution">
    <text evidence="8">The sequence shown here is derived from an EMBL/GenBank/DDBJ whole genome shotgun (WGS) entry which is preliminary data.</text>
</comment>
<dbReference type="InterPro" id="IPR036844">
    <property type="entry name" value="Hint_dom_sf"/>
</dbReference>
<keyword evidence="9" id="KW-1185">Reference proteome</keyword>
<reference evidence="8 9" key="1">
    <citation type="submission" date="2020-03" db="EMBL/GenBank/DDBJ databases">
        <title>Whole genome shotgun sequence of Phytohabitans rumicis NBRC 108638.</title>
        <authorList>
            <person name="Komaki H."/>
            <person name="Tamura T."/>
        </authorList>
    </citation>
    <scope>NUCLEOTIDE SEQUENCE [LARGE SCALE GENOMIC DNA]</scope>
    <source>
        <strain evidence="8 9">NBRC 108638</strain>
    </source>
</reference>
<evidence type="ECO:0000256" key="1">
    <source>
        <dbReference type="ARBA" id="ARBA00004613"/>
    </source>
</evidence>
<dbReference type="Pfam" id="PF07591">
    <property type="entry name" value="PT-HINT"/>
    <property type="match status" value="1"/>
</dbReference>
<comment type="subcellular location">
    <subcellularLocation>
        <location evidence="1">Secreted</location>
    </subcellularLocation>
</comment>
<feature type="signal peptide" evidence="6">
    <location>
        <begin position="1"/>
        <end position="31"/>
    </location>
</feature>
<evidence type="ECO:0000256" key="2">
    <source>
        <dbReference type="ARBA" id="ARBA00022525"/>
    </source>
</evidence>
<feature type="chain" id="PRO_5028926524" description="Hint domain-containing protein" evidence="6">
    <location>
        <begin position="32"/>
        <end position="2159"/>
    </location>
</feature>
<dbReference type="NCBIfam" id="TIGR01643">
    <property type="entry name" value="YD_repeat_2x"/>
    <property type="match status" value="1"/>
</dbReference>
<name>A0A6V8LDH1_9ACTN</name>
<feature type="compositionally biased region" description="Pro residues" evidence="5">
    <location>
        <begin position="46"/>
        <end position="58"/>
    </location>
</feature>
<feature type="compositionally biased region" description="Gly residues" evidence="5">
    <location>
        <begin position="1893"/>
        <end position="1909"/>
    </location>
</feature>
<dbReference type="EMBL" id="BLPG01000001">
    <property type="protein sequence ID" value="GFJ93700.1"/>
    <property type="molecule type" value="Genomic_DNA"/>
</dbReference>
<evidence type="ECO:0000259" key="7">
    <source>
        <dbReference type="SMART" id="SM00306"/>
    </source>
</evidence>
<feature type="region of interest" description="Disordered" evidence="5">
    <location>
        <begin position="1803"/>
        <end position="1840"/>
    </location>
</feature>
<dbReference type="InterPro" id="IPR006530">
    <property type="entry name" value="YD"/>
</dbReference>
<dbReference type="PANTHER" id="PTHR32305">
    <property type="match status" value="1"/>
</dbReference>
<dbReference type="Gene3D" id="2.180.10.10">
    <property type="entry name" value="RHS repeat-associated core"/>
    <property type="match status" value="1"/>
</dbReference>
<dbReference type="RefSeq" id="WP_173080447.1">
    <property type="nucleotide sequence ID" value="NZ_BAABJB010000001.1"/>
</dbReference>
<reference evidence="8 9" key="2">
    <citation type="submission" date="2020-03" db="EMBL/GenBank/DDBJ databases">
        <authorList>
            <person name="Ichikawa N."/>
            <person name="Kimura A."/>
            <person name="Kitahashi Y."/>
            <person name="Uohara A."/>
        </authorList>
    </citation>
    <scope>NUCLEOTIDE SEQUENCE [LARGE SCALE GENOMIC DNA]</scope>
    <source>
        <strain evidence="8 9">NBRC 108638</strain>
    </source>
</reference>
<organism evidence="8 9">
    <name type="scientific">Phytohabitans rumicis</name>
    <dbReference type="NCBI Taxonomy" id="1076125"/>
    <lineage>
        <taxon>Bacteria</taxon>
        <taxon>Bacillati</taxon>
        <taxon>Actinomycetota</taxon>
        <taxon>Actinomycetes</taxon>
        <taxon>Micromonosporales</taxon>
        <taxon>Micromonosporaceae</taxon>
    </lineage>
</organism>
<gene>
    <name evidence="8" type="ORF">Prum_073420</name>
</gene>
<dbReference type="InterPro" id="IPR050708">
    <property type="entry name" value="T6SS_VgrG/RHS"/>
</dbReference>
<feature type="compositionally biased region" description="Basic residues" evidence="5">
    <location>
        <begin position="1807"/>
        <end position="1817"/>
    </location>
</feature>
<keyword evidence="4" id="KW-0843">Virulence</keyword>
<dbReference type="InterPro" id="IPR003587">
    <property type="entry name" value="Hint_dom_N"/>
</dbReference>
<keyword evidence="6" id="KW-0732">Signal</keyword>
<dbReference type="NCBIfam" id="TIGR03696">
    <property type="entry name" value="Rhs_assc_core"/>
    <property type="match status" value="1"/>
</dbReference>
<dbReference type="PROSITE" id="PS50817">
    <property type="entry name" value="INTEIN_N_TER"/>
    <property type="match status" value="1"/>
</dbReference>
<feature type="domain" description="Hint" evidence="7">
    <location>
        <begin position="1914"/>
        <end position="2013"/>
    </location>
</feature>
<dbReference type="Proteomes" id="UP000482960">
    <property type="component" value="Unassembled WGS sequence"/>
</dbReference>
<feature type="region of interest" description="Disordered" evidence="5">
    <location>
        <begin position="1667"/>
        <end position="1689"/>
    </location>
</feature>
<feature type="region of interest" description="Disordered" evidence="5">
    <location>
        <begin position="36"/>
        <end position="66"/>
    </location>
</feature>
<dbReference type="GO" id="GO:0005576">
    <property type="term" value="C:extracellular region"/>
    <property type="evidence" value="ECO:0007669"/>
    <property type="project" value="UniProtKB-SubCell"/>
</dbReference>
<dbReference type="SMART" id="SM00306">
    <property type="entry name" value="HintN"/>
    <property type="match status" value="1"/>
</dbReference>
<feature type="compositionally biased region" description="Basic and acidic residues" evidence="5">
    <location>
        <begin position="1818"/>
        <end position="1840"/>
    </location>
</feature>
<keyword evidence="3" id="KW-0677">Repeat</keyword>
<protein>
    <recommendedName>
        <fullName evidence="7">Hint domain-containing protein</fullName>
    </recommendedName>
</protein>
<dbReference type="InterPro" id="IPR006141">
    <property type="entry name" value="Intein_N"/>
</dbReference>
<dbReference type="Pfam" id="PF25023">
    <property type="entry name" value="TEN_YD-shell"/>
    <property type="match status" value="1"/>
</dbReference>
<evidence type="ECO:0000313" key="8">
    <source>
        <dbReference type="EMBL" id="GFJ93700.1"/>
    </source>
</evidence>
<evidence type="ECO:0000256" key="5">
    <source>
        <dbReference type="SAM" id="MobiDB-lite"/>
    </source>
</evidence>
<dbReference type="InterPro" id="IPR003284">
    <property type="entry name" value="Sal_SpvB"/>
</dbReference>
<dbReference type="CDD" id="cd00081">
    <property type="entry name" value="Hint"/>
    <property type="match status" value="1"/>
</dbReference>
<accession>A0A6V8LDH1</accession>
<dbReference type="GO" id="GO:0005737">
    <property type="term" value="C:cytoplasm"/>
    <property type="evidence" value="ECO:0007669"/>
    <property type="project" value="InterPro"/>
</dbReference>
<dbReference type="InterPro" id="IPR022385">
    <property type="entry name" value="Rhs_assc_core"/>
</dbReference>
<dbReference type="Pfam" id="PF03534">
    <property type="entry name" value="SpvB"/>
    <property type="match status" value="1"/>
</dbReference>
<dbReference type="PANTHER" id="PTHR32305:SF17">
    <property type="entry name" value="TRNA NUCLEASE WAPA"/>
    <property type="match status" value="1"/>
</dbReference>
<dbReference type="InterPro" id="IPR031325">
    <property type="entry name" value="RHS_repeat"/>
</dbReference>
<dbReference type="SUPFAM" id="SSF51294">
    <property type="entry name" value="Hedgehog/intein (Hint) domain"/>
    <property type="match status" value="1"/>
</dbReference>
<evidence type="ECO:0000256" key="3">
    <source>
        <dbReference type="ARBA" id="ARBA00022737"/>
    </source>
</evidence>
<dbReference type="Pfam" id="PF05593">
    <property type="entry name" value="RHS_repeat"/>
    <property type="match status" value="1"/>
</dbReference>
<evidence type="ECO:0000256" key="4">
    <source>
        <dbReference type="ARBA" id="ARBA00023026"/>
    </source>
</evidence>
<proteinExistence type="predicted"/>
<feature type="region of interest" description="Disordered" evidence="5">
    <location>
        <begin position="1891"/>
        <end position="1913"/>
    </location>
</feature>
<dbReference type="InterPro" id="IPR056823">
    <property type="entry name" value="TEN-like_YD-shell"/>
</dbReference>